<evidence type="ECO:0000259" key="11">
    <source>
        <dbReference type="PROSITE" id="PS50157"/>
    </source>
</evidence>
<dbReference type="Gene3D" id="3.30.160.60">
    <property type="entry name" value="Classic Zinc Finger"/>
    <property type="match status" value="2"/>
</dbReference>
<sequence length="483" mass="54912">MTMEIAVDSYLHKKFKKQLSIEPRPQHNDKENNNRRLEAGEEKTDDIGKQGECSKVADTHSDNKNSVPNQSTNPNTQSIVSNLSKSSISVGNCLANQQSTNHCISYIEAHNPNEEQASFDTSFNEPTNSSISTSSILNSIYYKHSYAPGKEDSVIYEQTDDPSDLKSEEIQPPPDRNASGKYVCTYCSLVCSKPSVLQKHIRAHTNERPYPCISCGFSFKTRSNLYKHCRSRTHANRVMGNKPQEPCRETDNQIQRPPPHSPQNYIETKEDQPPAVDIKLKPYKPRFHTNKQFFETVAKENIEEERQNSKNPTSDLISHHINEIINKNNSIVNSNESTFIKKCYNELVVDTARANNNDYNIQKSGRSESYSTEEPLNLSSKNRKRCMSEIAEPVVQKSLIKELLLKNLYSNDMQCPYCKMIFQTVTELDVHKYRNCKGKPSGIKYTRSSSVNVASILTHNKNAFDNIPQFQNTVFPLNSPGPF</sequence>
<evidence type="ECO:0000256" key="5">
    <source>
        <dbReference type="ARBA" id="ARBA00022833"/>
    </source>
</evidence>
<dbReference type="PROSITE" id="PS00028">
    <property type="entry name" value="ZINC_FINGER_C2H2_1"/>
    <property type="match status" value="2"/>
</dbReference>
<evidence type="ECO:0000256" key="3">
    <source>
        <dbReference type="ARBA" id="ARBA00022737"/>
    </source>
</evidence>
<dbReference type="Proteomes" id="UP001162164">
    <property type="component" value="Unassembled WGS sequence"/>
</dbReference>
<evidence type="ECO:0000313" key="13">
    <source>
        <dbReference type="Proteomes" id="UP001162164"/>
    </source>
</evidence>
<feature type="region of interest" description="Disordered" evidence="10">
    <location>
        <begin position="359"/>
        <end position="378"/>
    </location>
</feature>
<proteinExistence type="predicted"/>
<dbReference type="PROSITE" id="PS50157">
    <property type="entry name" value="ZINC_FINGER_C2H2_2"/>
    <property type="match status" value="2"/>
</dbReference>
<evidence type="ECO:0000256" key="6">
    <source>
        <dbReference type="ARBA" id="ARBA00023015"/>
    </source>
</evidence>
<feature type="compositionally biased region" description="Basic and acidic residues" evidence="10">
    <location>
        <begin position="24"/>
        <end position="49"/>
    </location>
</feature>
<feature type="domain" description="C2H2-type" evidence="11">
    <location>
        <begin position="210"/>
        <end position="239"/>
    </location>
</feature>
<keyword evidence="2" id="KW-0479">Metal-binding</keyword>
<comment type="caution">
    <text evidence="12">The sequence shown here is derived from an EMBL/GenBank/DDBJ whole genome shotgun (WGS) entry which is preliminary data.</text>
</comment>
<evidence type="ECO:0000256" key="1">
    <source>
        <dbReference type="ARBA" id="ARBA00004123"/>
    </source>
</evidence>
<dbReference type="Pfam" id="PF00096">
    <property type="entry name" value="zf-C2H2"/>
    <property type="match status" value="1"/>
</dbReference>
<dbReference type="EMBL" id="JAPWTJ010001691">
    <property type="protein sequence ID" value="KAJ8969931.1"/>
    <property type="molecule type" value="Genomic_DNA"/>
</dbReference>
<dbReference type="InterPro" id="IPR051969">
    <property type="entry name" value="Zinc-finger_DNA-bd_regulators"/>
</dbReference>
<gene>
    <name evidence="12" type="ORF">NQ317_016196</name>
</gene>
<evidence type="ECO:0000313" key="12">
    <source>
        <dbReference type="EMBL" id="KAJ8969931.1"/>
    </source>
</evidence>
<dbReference type="InterPro" id="IPR036236">
    <property type="entry name" value="Znf_C2H2_sf"/>
</dbReference>
<dbReference type="PANTHER" id="PTHR45944:SF2">
    <property type="entry name" value="SCHNURRI, ISOFORM F"/>
    <property type="match status" value="1"/>
</dbReference>
<keyword evidence="5" id="KW-0862">Zinc</keyword>
<evidence type="ECO:0000256" key="4">
    <source>
        <dbReference type="ARBA" id="ARBA00022771"/>
    </source>
</evidence>
<evidence type="ECO:0000256" key="2">
    <source>
        <dbReference type="ARBA" id="ARBA00022723"/>
    </source>
</evidence>
<reference evidence="12" key="1">
    <citation type="journal article" date="2023" name="Insect Mol. Biol.">
        <title>Genome sequencing provides insights into the evolution of gene families encoding plant cell wall-degrading enzymes in longhorned beetles.</title>
        <authorList>
            <person name="Shin N.R."/>
            <person name="Okamura Y."/>
            <person name="Kirsch R."/>
            <person name="Pauchet Y."/>
        </authorList>
    </citation>
    <scope>NUCLEOTIDE SEQUENCE</scope>
    <source>
        <strain evidence="12">MMC_N1</strain>
    </source>
</reference>
<keyword evidence="6" id="KW-0805">Transcription regulation</keyword>
<accession>A0ABQ9IZU5</accession>
<keyword evidence="4 9" id="KW-0863">Zinc-finger</keyword>
<protein>
    <recommendedName>
        <fullName evidence="11">C2H2-type domain-containing protein</fullName>
    </recommendedName>
</protein>
<organism evidence="12 13">
    <name type="scientific">Molorchus minor</name>
    <dbReference type="NCBI Taxonomy" id="1323400"/>
    <lineage>
        <taxon>Eukaryota</taxon>
        <taxon>Metazoa</taxon>
        <taxon>Ecdysozoa</taxon>
        <taxon>Arthropoda</taxon>
        <taxon>Hexapoda</taxon>
        <taxon>Insecta</taxon>
        <taxon>Pterygota</taxon>
        <taxon>Neoptera</taxon>
        <taxon>Endopterygota</taxon>
        <taxon>Coleoptera</taxon>
        <taxon>Polyphaga</taxon>
        <taxon>Cucujiformia</taxon>
        <taxon>Chrysomeloidea</taxon>
        <taxon>Cerambycidae</taxon>
        <taxon>Lamiinae</taxon>
        <taxon>Monochamini</taxon>
        <taxon>Molorchus</taxon>
    </lineage>
</organism>
<keyword evidence="8" id="KW-0539">Nucleus</keyword>
<feature type="compositionally biased region" description="Polar residues" evidence="10">
    <location>
        <begin position="64"/>
        <end position="77"/>
    </location>
</feature>
<evidence type="ECO:0000256" key="9">
    <source>
        <dbReference type="PROSITE-ProRule" id="PRU00042"/>
    </source>
</evidence>
<feature type="region of interest" description="Disordered" evidence="10">
    <location>
        <begin position="16"/>
        <end position="78"/>
    </location>
</feature>
<keyword evidence="7" id="KW-0804">Transcription</keyword>
<dbReference type="InterPro" id="IPR013087">
    <property type="entry name" value="Znf_C2H2_type"/>
</dbReference>
<dbReference type="PANTHER" id="PTHR45944">
    <property type="entry name" value="SCHNURRI, ISOFORM F"/>
    <property type="match status" value="1"/>
</dbReference>
<feature type="domain" description="C2H2-type" evidence="11">
    <location>
        <begin position="182"/>
        <end position="209"/>
    </location>
</feature>
<name>A0ABQ9IZU5_9CUCU</name>
<evidence type="ECO:0000256" key="10">
    <source>
        <dbReference type="SAM" id="MobiDB-lite"/>
    </source>
</evidence>
<keyword evidence="3" id="KW-0677">Repeat</keyword>
<evidence type="ECO:0000256" key="8">
    <source>
        <dbReference type="ARBA" id="ARBA00023242"/>
    </source>
</evidence>
<dbReference type="SUPFAM" id="SSF57667">
    <property type="entry name" value="beta-beta-alpha zinc fingers"/>
    <property type="match status" value="1"/>
</dbReference>
<dbReference type="SMART" id="SM00355">
    <property type="entry name" value="ZnF_C2H2"/>
    <property type="match status" value="3"/>
</dbReference>
<comment type="subcellular location">
    <subcellularLocation>
        <location evidence="1">Nucleus</location>
    </subcellularLocation>
</comment>
<keyword evidence="13" id="KW-1185">Reference proteome</keyword>
<feature type="region of interest" description="Disordered" evidence="10">
    <location>
        <begin position="238"/>
        <end position="268"/>
    </location>
</feature>
<evidence type="ECO:0000256" key="7">
    <source>
        <dbReference type="ARBA" id="ARBA00023163"/>
    </source>
</evidence>